<reference evidence="2 5" key="2">
    <citation type="submission" date="2019-07" db="EMBL/GenBank/DDBJ databases">
        <title>Whole genome shotgun sequence of Halolactibacillus miurensis NBRC 100873.</title>
        <authorList>
            <person name="Hosoyama A."/>
            <person name="Uohara A."/>
            <person name="Ohji S."/>
            <person name="Ichikawa N."/>
        </authorList>
    </citation>
    <scope>NUCLEOTIDE SEQUENCE [LARGE SCALE GENOMIC DNA]</scope>
    <source>
        <strain evidence="2 5">NBRC 100873</strain>
    </source>
</reference>
<evidence type="ECO:0000313" key="4">
    <source>
        <dbReference type="Proteomes" id="UP000199139"/>
    </source>
</evidence>
<proteinExistence type="predicted"/>
<dbReference type="PROSITE" id="PS51257">
    <property type="entry name" value="PROKAR_LIPOPROTEIN"/>
    <property type="match status" value="1"/>
</dbReference>
<dbReference type="OrthoDB" id="9896908at2"/>
<dbReference type="Proteomes" id="UP000321773">
    <property type="component" value="Unassembled WGS sequence"/>
</dbReference>
<evidence type="ECO:0000313" key="2">
    <source>
        <dbReference type="EMBL" id="GEM05983.1"/>
    </source>
</evidence>
<dbReference type="AlphaFoldDB" id="A0A1I6V477"/>
<dbReference type="Proteomes" id="UP000199139">
    <property type="component" value="Unassembled WGS sequence"/>
</dbReference>
<keyword evidence="5" id="KW-1185">Reference proteome</keyword>
<keyword evidence="1" id="KW-0732">Signal</keyword>
<feature type="signal peptide" evidence="1">
    <location>
        <begin position="1"/>
        <end position="18"/>
    </location>
</feature>
<evidence type="ECO:0000313" key="5">
    <source>
        <dbReference type="Proteomes" id="UP000321773"/>
    </source>
</evidence>
<protein>
    <recommendedName>
        <fullName evidence="6">DUF5640 domain-containing protein</fullName>
    </recommendedName>
</protein>
<dbReference type="EMBL" id="BJWJ01000087">
    <property type="protein sequence ID" value="GEM05983.1"/>
    <property type="molecule type" value="Genomic_DNA"/>
</dbReference>
<gene>
    <name evidence="2" type="ORF">HMI01_29710</name>
    <name evidence="3" type="ORF">SAMN05421668_1442</name>
</gene>
<reference evidence="3 4" key="1">
    <citation type="submission" date="2016-10" db="EMBL/GenBank/DDBJ databases">
        <authorList>
            <person name="de Groot N.N."/>
        </authorList>
    </citation>
    <scope>NUCLEOTIDE SEQUENCE [LARGE SCALE GENOMIC DNA]</scope>
    <source>
        <strain evidence="3 4">DSM 17074</strain>
    </source>
</reference>
<sequence>MKRIKHVFIILFVVTVLAGCSSSTNIQGEWDAVSSDGIVGVFDFNEDSTFSCTIGIFQNSGVYAVEDGVMELTYEGDEPMFYDLDNSEKDVINLYSIDEEGNRDNRENIELSSK</sequence>
<accession>A0A1I6V477</accession>
<feature type="chain" id="PRO_5038529589" description="DUF5640 domain-containing protein" evidence="1">
    <location>
        <begin position="19"/>
        <end position="114"/>
    </location>
</feature>
<dbReference type="RefSeq" id="WP_062323316.1">
    <property type="nucleotide sequence ID" value="NZ_BJWJ01000087.1"/>
</dbReference>
<name>A0A1I6V477_9BACI</name>
<evidence type="ECO:0000256" key="1">
    <source>
        <dbReference type="SAM" id="SignalP"/>
    </source>
</evidence>
<evidence type="ECO:0008006" key="6">
    <source>
        <dbReference type="Google" id="ProtNLM"/>
    </source>
</evidence>
<evidence type="ECO:0000313" key="3">
    <source>
        <dbReference type="EMBL" id="SFT08518.1"/>
    </source>
</evidence>
<organism evidence="3 4">
    <name type="scientific">Halolactibacillus miurensis</name>
    <dbReference type="NCBI Taxonomy" id="306541"/>
    <lineage>
        <taxon>Bacteria</taxon>
        <taxon>Bacillati</taxon>
        <taxon>Bacillota</taxon>
        <taxon>Bacilli</taxon>
        <taxon>Bacillales</taxon>
        <taxon>Bacillaceae</taxon>
        <taxon>Halolactibacillus</taxon>
    </lineage>
</organism>
<dbReference type="EMBL" id="FPAI01000044">
    <property type="protein sequence ID" value="SFT08518.1"/>
    <property type="molecule type" value="Genomic_DNA"/>
</dbReference>